<name>G0UKT7_TRYCI</name>
<gene>
    <name evidence="1" type="ORF">TCIL3000_4_760</name>
</gene>
<protein>
    <submittedName>
        <fullName evidence="1">Uncharacterized protein</fullName>
    </submittedName>
</protein>
<reference evidence="1" key="1">
    <citation type="journal article" date="2012" name="Proc. Natl. Acad. Sci. U.S.A.">
        <title>Antigenic diversity is generated by distinct evolutionary mechanisms in African trypanosome species.</title>
        <authorList>
            <person name="Jackson A.P."/>
            <person name="Berry A."/>
            <person name="Aslett M."/>
            <person name="Allison H.C."/>
            <person name="Burton P."/>
            <person name="Vavrova-Anderson J."/>
            <person name="Brown R."/>
            <person name="Browne H."/>
            <person name="Corton N."/>
            <person name="Hauser H."/>
            <person name="Gamble J."/>
            <person name="Gilderthorp R."/>
            <person name="Marcello L."/>
            <person name="McQuillan J."/>
            <person name="Otto T.D."/>
            <person name="Quail M.A."/>
            <person name="Sanders M.J."/>
            <person name="van Tonder A."/>
            <person name="Ginger M.L."/>
            <person name="Field M.C."/>
            <person name="Barry J.D."/>
            <person name="Hertz-Fowler C."/>
            <person name="Berriman M."/>
        </authorList>
    </citation>
    <scope>NUCLEOTIDE SEQUENCE</scope>
    <source>
        <strain evidence="1">IL3000</strain>
    </source>
</reference>
<sequence>MMVVAFCILLDQFYSLTFTKDTYQLSNLPLSFDFYFLCGIVIFLHARRCILCLYTYWVGGYALLGGGNETDLCHSSRKTYLATFAEFHFIRCFPVKMFLKDTNP</sequence>
<accession>G0UKT7</accession>
<dbReference type="AlphaFoldDB" id="G0UKT7"/>
<dbReference type="EMBL" id="HE575317">
    <property type="protein sequence ID" value="CCC89992.1"/>
    <property type="molecule type" value="Genomic_DNA"/>
</dbReference>
<organism evidence="1">
    <name type="scientific">Trypanosoma congolense (strain IL3000)</name>
    <dbReference type="NCBI Taxonomy" id="1068625"/>
    <lineage>
        <taxon>Eukaryota</taxon>
        <taxon>Discoba</taxon>
        <taxon>Euglenozoa</taxon>
        <taxon>Kinetoplastea</taxon>
        <taxon>Metakinetoplastina</taxon>
        <taxon>Trypanosomatida</taxon>
        <taxon>Trypanosomatidae</taxon>
        <taxon>Trypanosoma</taxon>
        <taxon>Nannomonas</taxon>
    </lineage>
</organism>
<evidence type="ECO:0000313" key="1">
    <source>
        <dbReference type="EMBL" id="CCC89992.1"/>
    </source>
</evidence>
<proteinExistence type="predicted"/>